<name>G7VZH6_PAETH</name>
<reference evidence="2" key="1">
    <citation type="submission" date="2011-11" db="EMBL/GenBank/DDBJ databases">
        <title>Complete sequence of Paenibacillus terrae HPL-003.</title>
        <authorList>
            <person name="Shin S.H."/>
            <person name="Kim S."/>
            <person name="Kim J.Y."/>
        </authorList>
    </citation>
    <scope>NUCLEOTIDE SEQUENCE [LARGE SCALE GENOMIC DNA]</scope>
    <source>
        <strain evidence="2">HPL-003</strain>
    </source>
</reference>
<evidence type="ECO:0000313" key="1">
    <source>
        <dbReference type="EMBL" id="AET57218.1"/>
    </source>
</evidence>
<reference evidence="1 2" key="3">
    <citation type="journal article" date="2012" name="J. Bacteriol.">
        <title>Genome Sequence of Paenibacillus terrae HPL-003, a Xylanase-Producing Bacterium Isolated from Soil Found in Forest Residue.</title>
        <authorList>
            <person name="Shin S.H."/>
            <person name="Kim S."/>
            <person name="Kim J.Y."/>
            <person name="Song H.Y."/>
            <person name="Cho S.J."/>
            <person name="Kim D.R."/>
            <person name="Lee K.I."/>
            <person name="Lim H.K."/>
            <person name="Park N.J."/>
            <person name="Hwang I.T."/>
            <person name="Yang K.S."/>
        </authorList>
    </citation>
    <scope>NUCLEOTIDE SEQUENCE [LARGE SCALE GENOMIC DNA]</scope>
    <source>
        <strain evidence="1 2">HPL-003</strain>
    </source>
</reference>
<dbReference type="EMBL" id="CP003107">
    <property type="protein sequence ID" value="AET57218.1"/>
    <property type="molecule type" value="Genomic_DNA"/>
</dbReference>
<reference key="2">
    <citation type="submission" date="2011-11" db="EMBL/GenBank/DDBJ databases">
        <authorList>
            <person name="Shin S.H."/>
            <person name="Kim S."/>
            <person name="Kim J.Y."/>
        </authorList>
    </citation>
    <scope>NUCLEOTIDE SEQUENCE</scope>
    <source>
        <strain>HPL-003</strain>
    </source>
</reference>
<sequence length="38" mass="4535">MNIVHICVLLDWERYHEGYVMKEEVIQYLVLGGLFRAP</sequence>
<proteinExistence type="predicted"/>
<organism evidence="1 2">
    <name type="scientific">Paenibacillus terrae (strain HPL-003)</name>
    <dbReference type="NCBI Taxonomy" id="985665"/>
    <lineage>
        <taxon>Bacteria</taxon>
        <taxon>Bacillati</taxon>
        <taxon>Bacillota</taxon>
        <taxon>Bacilli</taxon>
        <taxon>Bacillales</taxon>
        <taxon>Paenibacillaceae</taxon>
        <taxon>Paenibacillus</taxon>
    </lineage>
</organism>
<protein>
    <submittedName>
        <fullName evidence="1">Uncharacterized protein</fullName>
    </submittedName>
</protein>
<dbReference type="KEGG" id="pta:HPL003_02185"/>
<evidence type="ECO:0000313" key="2">
    <source>
        <dbReference type="Proteomes" id="UP000005876"/>
    </source>
</evidence>
<dbReference type="Proteomes" id="UP000005876">
    <property type="component" value="Chromosome"/>
</dbReference>
<accession>G7VZH6</accession>
<dbReference type="HOGENOM" id="CLU_3331026_0_0_9"/>
<gene>
    <name evidence="1" type="ordered locus">HPL003_02185</name>
</gene>
<dbReference type="AlphaFoldDB" id="G7VZH6"/>